<name>A0ABR1E2B7_NECAM</name>
<keyword evidence="3" id="KW-1185">Reference proteome</keyword>
<dbReference type="EMBL" id="JAVFWL010000005">
    <property type="protein sequence ID" value="KAK6756211.1"/>
    <property type="molecule type" value="Genomic_DNA"/>
</dbReference>
<feature type="region of interest" description="Disordered" evidence="1">
    <location>
        <begin position="75"/>
        <end position="99"/>
    </location>
</feature>
<gene>
    <name evidence="2" type="primary">Necator_chrV.g19339</name>
    <name evidence="2" type="ORF">RB195_014547</name>
</gene>
<sequence length="118" mass="12939">MLWFQKILETSLQKVPGYPSLTLSTISLLQEYLQATVSDKWGRRIGATPEIRNINSTLGEGPLPSELSIAGSLASQQDMGSLKTSSSRETPTVWTPPMSTLSRGSGSYLLHSNEEIWV</sequence>
<reference evidence="2 3" key="1">
    <citation type="submission" date="2023-08" db="EMBL/GenBank/DDBJ databases">
        <title>A Necator americanus chromosomal reference genome.</title>
        <authorList>
            <person name="Ilik V."/>
            <person name="Petrzelkova K.J."/>
            <person name="Pardy F."/>
            <person name="Fuh T."/>
            <person name="Niatou-Singa F.S."/>
            <person name="Gouil Q."/>
            <person name="Baker L."/>
            <person name="Ritchie M.E."/>
            <person name="Jex A.R."/>
            <person name="Gazzola D."/>
            <person name="Li H."/>
            <person name="Toshio Fujiwara R."/>
            <person name="Zhan B."/>
            <person name="Aroian R.V."/>
            <person name="Pafco B."/>
            <person name="Schwarz E.M."/>
        </authorList>
    </citation>
    <scope>NUCLEOTIDE SEQUENCE [LARGE SCALE GENOMIC DNA]</scope>
    <source>
        <strain evidence="2 3">Aroian</strain>
        <tissue evidence="2">Whole animal</tissue>
    </source>
</reference>
<comment type="caution">
    <text evidence="2">The sequence shown here is derived from an EMBL/GenBank/DDBJ whole genome shotgun (WGS) entry which is preliminary data.</text>
</comment>
<evidence type="ECO:0000256" key="1">
    <source>
        <dbReference type="SAM" id="MobiDB-lite"/>
    </source>
</evidence>
<evidence type="ECO:0000313" key="3">
    <source>
        <dbReference type="Proteomes" id="UP001303046"/>
    </source>
</evidence>
<organism evidence="2 3">
    <name type="scientific">Necator americanus</name>
    <name type="common">Human hookworm</name>
    <dbReference type="NCBI Taxonomy" id="51031"/>
    <lineage>
        <taxon>Eukaryota</taxon>
        <taxon>Metazoa</taxon>
        <taxon>Ecdysozoa</taxon>
        <taxon>Nematoda</taxon>
        <taxon>Chromadorea</taxon>
        <taxon>Rhabditida</taxon>
        <taxon>Rhabditina</taxon>
        <taxon>Rhabditomorpha</taxon>
        <taxon>Strongyloidea</taxon>
        <taxon>Ancylostomatidae</taxon>
        <taxon>Bunostominae</taxon>
        <taxon>Necator</taxon>
    </lineage>
</organism>
<dbReference type="Proteomes" id="UP001303046">
    <property type="component" value="Unassembled WGS sequence"/>
</dbReference>
<proteinExistence type="predicted"/>
<evidence type="ECO:0000313" key="2">
    <source>
        <dbReference type="EMBL" id="KAK6756211.1"/>
    </source>
</evidence>
<protein>
    <submittedName>
        <fullName evidence="2">Uncharacterized protein</fullName>
    </submittedName>
</protein>
<accession>A0ABR1E2B7</accession>